<dbReference type="AlphaFoldDB" id="A0AAV7QTX9"/>
<name>A0AAV7QTX9_PLEWA</name>
<accession>A0AAV7QTX9</accession>
<feature type="compositionally biased region" description="Basic and acidic residues" evidence="1">
    <location>
        <begin position="1"/>
        <end position="89"/>
    </location>
</feature>
<comment type="caution">
    <text evidence="2">The sequence shown here is derived from an EMBL/GenBank/DDBJ whole genome shotgun (WGS) entry which is preliminary data.</text>
</comment>
<reference evidence="2" key="1">
    <citation type="journal article" date="2022" name="bioRxiv">
        <title>Sequencing and chromosome-scale assembly of the giantPleurodeles waltlgenome.</title>
        <authorList>
            <person name="Brown T."/>
            <person name="Elewa A."/>
            <person name="Iarovenko S."/>
            <person name="Subramanian E."/>
            <person name="Araus A.J."/>
            <person name="Petzold A."/>
            <person name="Susuki M."/>
            <person name="Suzuki K.-i.T."/>
            <person name="Hayashi T."/>
            <person name="Toyoda A."/>
            <person name="Oliveira C."/>
            <person name="Osipova E."/>
            <person name="Leigh N.D."/>
            <person name="Simon A."/>
            <person name="Yun M.H."/>
        </authorList>
    </citation>
    <scope>NUCLEOTIDE SEQUENCE</scope>
    <source>
        <strain evidence="2">20211129_DDA</strain>
        <tissue evidence="2">Liver</tissue>
    </source>
</reference>
<protein>
    <submittedName>
        <fullName evidence="2">Uncharacterized protein</fullName>
    </submittedName>
</protein>
<evidence type="ECO:0000313" key="2">
    <source>
        <dbReference type="EMBL" id="KAJ1143969.1"/>
    </source>
</evidence>
<feature type="region of interest" description="Disordered" evidence="1">
    <location>
        <begin position="1"/>
        <end position="98"/>
    </location>
</feature>
<proteinExistence type="predicted"/>
<keyword evidence="3" id="KW-1185">Reference proteome</keyword>
<sequence length="112" mass="13512">MIRPEKSVRRDEEQEKIVMQKKTDEEQEETKTQSKRRDDEREETETQRERTDEEQVETEERREKLEAESEDTEGRRDDAVRSPREEDMVQRPSHVPGGMWLSKVCSILVKRH</sequence>
<dbReference type="EMBL" id="JANPWB010000010">
    <property type="protein sequence ID" value="KAJ1143969.1"/>
    <property type="molecule type" value="Genomic_DNA"/>
</dbReference>
<evidence type="ECO:0000313" key="3">
    <source>
        <dbReference type="Proteomes" id="UP001066276"/>
    </source>
</evidence>
<organism evidence="2 3">
    <name type="scientific">Pleurodeles waltl</name>
    <name type="common">Iberian ribbed newt</name>
    <dbReference type="NCBI Taxonomy" id="8319"/>
    <lineage>
        <taxon>Eukaryota</taxon>
        <taxon>Metazoa</taxon>
        <taxon>Chordata</taxon>
        <taxon>Craniata</taxon>
        <taxon>Vertebrata</taxon>
        <taxon>Euteleostomi</taxon>
        <taxon>Amphibia</taxon>
        <taxon>Batrachia</taxon>
        <taxon>Caudata</taxon>
        <taxon>Salamandroidea</taxon>
        <taxon>Salamandridae</taxon>
        <taxon>Pleurodelinae</taxon>
        <taxon>Pleurodeles</taxon>
    </lineage>
</organism>
<dbReference type="Proteomes" id="UP001066276">
    <property type="component" value="Chromosome 6"/>
</dbReference>
<gene>
    <name evidence="2" type="ORF">NDU88_010271</name>
</gene>
<evidence type="ECO:0000256" key="1">
    <source>
        <dbReference type="SAM" id="MobiDB-lite"/>
    </source>
</evidence>